<evidence type="ECO:0000256" key="7">
    <source>
        <dbReference type="ARBA" id="ARBA00023004"/>
    </source>
</evidence>
<dbReference type="EMBL" id="CM017703">
    <property type="protein sequence ID" value="TYG76028.1"/>
    <property type="molecule type" value="Genomic_DNA"/>
</dbReference>
<feature type="signal peptide" evidence="9">
    <location>
        <begin position="1"/>
        <end position="22"/>
    </location>
</feature>
<dbReference type="GO" id="GO:0031418">
    <property type="term" value="F:L-ascorbic acid binding"/>
    <property type="evidence" value="ECO:0007669"/>
    <property type="project" value="InterPro"/>
</dbReference>
<keyword evidence="5" id="KW-0812">Transmembrane</keyword>
<comment type="cofactor">
    <cofactor evidence="1">
        <name>L-ascorbate</name>
        <dbReference type="ChEBI" id="CHEBI:38290"/>
    </cofactor>
</comment>
<dbReference type="InterPro" id="IPR044862">
    <property type="entry name" value="Pro_4_hyd_alph_FE2OG_OXY"/>
</dbReference>
<accession>A0A5D2D4M9</accession>
<dbReference type="PANTHER" id="PTHR10869">
    <property type="entry name" value="PROLYL 4-HYDROXYLASE ALPHA SUBUNIT"/>
    <property type="match status" value="1"/>
</dbReference>
<dbReference type="InterPro" id="IPR045054">
    <property type="entry name" value="P4HA-like"/>
</dbReference>
<reference evidence="11 12" key="1">
    <citation type="submission" date="2019-06" db="EMBL/GenBank/DDBJ databases">
        <title>WGS assembly of Gossypium darwinii.</title>
        <authorList>
            <person name="Chen Z.J."/>
            <person name="Sreedasyam A."/>
            <person name="Ando A."/>
            <person name="Song Q."/>
            <person name="De L."/>
            <person name="Hulse-Kemp A."/>
            <person name="Ding M."/>
            <person name="Ye W."/>
            <person name="Kirkbride R."/>
            <person name="Jenkins J."/>
            <person name="Plott C."/>
            <person name="Lovell J."/>
            <person name="Lin Y.-M."/>
            <person name="Vaughn R."/>
            <person name="Liu B."/>
            <person name="Li W."/>
            <person name="Simpson S."/>
            <person name="Scheffler B."/>
            <person name="Saski C."/>
            <person name="Grover C."/>
            <person name="Hu G."/>
            <person name="Conover J."/>
            <person name="Carlson J."/>
            <person name="Shu S."/>
            <person name="Boston L."/>
            <person name="Williams M."/>
            <person name="Peterson D."/>
            <person name="Mcgee K."/>
            <person name="Jones D."/>
            <person name="Wendel J."/>
            <person name="Stelly D."/>
            <person name="Grimwood J."/>
            <person name="Schmutz J."/>
        </authorList>
    </citation>
    <scope>NUCLEOTIDE SEQUENCE [LARGE SCALE GENOMIC DNA]</scope>
    <source>
        <strain evidence="11">1808015.09</strain>
    </source>
</reference>
<dbReference type="Pfam" id="PF13640">
    <property type="entry name" value="2OG-FeII_Oxy_3"/>
    <property type="match status" value="1"/>
</dbReference>
<dbReference type="InterPro" id="IPR006620">
    <property type="entry name" value="Pro_4_hyd_alph"/>
</dbReference>
<keyword evidence="4" id="KW-0223">Dioxygenase</keyword>
<feature type="domain" description="Fe2OG dioxygenase" evidence="10">
    <location>
        <begin position="127"/>
        <end position="280"/>
    </location>
</feature>
<keyword evidence="6" id="KW-0560">Oxidoreductase</keyword>
<dbReference type="SMART" id="SM00702">
    <property type="entry name" value="P4Hc"/>
    <property type="match status" value="1"/>
</dbReference>
<dbReference type="AlphaFoldDB" id="A0A5D2D4M9"/>
<evidence type="ECO:0000256" key="6">
    <source>
        <dbReference type="ARBA" id="ARBA00023002"/>
    </source>
</evidence>
<evidence type="ECO:0000313" key="12">
    <source>
        <dbReference type="Proteomes" id="UP000323506"/>
    </source>
</evidence>
<proteinExistence type="predicted"/>
<gene>
    <name evidence="11" type="ORF">ES288_D03G080200v1</name>
</gene>
<dbReference type="GO" id="GO:0005506">
    <property type="term" value="F:iron ion binding"/>
    <property type="evidence" value="ECO:0007669"/>
    <property type="project" value="InterPro"/>
</dbReference>
<evidence type="ECO:0000256" key="1">
    <source>
        <dbReference type="ARBA" id="ARBA00001961"/>
    </source>
</evidence>
<dbReference type="InterPro" id="IPR005123">
    <property type="entry name" value="Oxoglu/Fe-dep_dioxygenase_dom"/>
</dbReference>
<evidence type="ECO:0000256" key="3">
    <source>
        <dbReference type="ARBA" id="ARBA00022723"/>
    </source>
</evidence>
<dbReference type="PROSITE" id="PS51471">
    <property type="entry name" value="FE2OG_OXY"/>
    <property type="match status" value="1"/>
</dbReference>
<evidence type="ECO:0000313" key="11">
    <source>
        <dbReference type="EMBL" id="TYG76028.1"/>
    </source>
</evidence>
<evidence type="ECO:0000256" key="8">
    <source>
        <dbReference type="ARBA" id="ARBA00049169"/>
    </source>
</evidence>
<comment type="catalytic activity">
    <reaction evidence="8">
        <text>L-prolyl-[collagen] + 2-oxoglutarate + O2 = trans-4-hydroxy-L-prolyl-[collagen] + succinate + CO2</text>
        <dbReference type="Rhea" id="RHEA:18945"/>
        <dbReference type="Rhea" id="RHEA-COMP:11676"/>
        <dbReference type="Rhea" id="RHEA-COMP:11680"/>
        <dbReference type="ChEBI" id="CHEBI:15379"/>
        <dbReference type="ChEBI" id="CHEBI:16526"/>
        <dbReference type="ChEBI" id="CHEBI:16810"/>
        <dbReference type="ChEBI" id="CHEBI:30031"/>
        <dbReference type="ChEBI" id="CHEBI:50342"/>
        <dbReference type="ChEBI" id="CHEBI:61965"/>
        <dbReference type="EC" id="1.14.11.2"/>
    </reaction>
</comment>
<dbReference type="GO" id="GO:0005789">
    <property type="term" value="C:endoplasmic reticulum membrane"/>
    <property type="evidence" value="ECO:0007669"/>
    <property type="project" value="UniProtKB-SubCell"/>
</dbReference>
<evidence type="ECO:0000256" key="9">
    <source>
        <dbReference type="SAM" id="SignalP"/>
    </source>
</evidence>
<evidence type="ECO:0000259" key="10">
    <source>
        <dbReference type="PROSITE" id="PS51471"/>
    </source>
</evidence>
<sequence length="280" mass="31782">MDHWYFIGFLLLILLHLCLVSAEINGSVLEMKRGTSSVPFDPTRVTQLSWHPSEECDHLITLAKDKLEKSMVADNESALACFFRKLSSNAYVVSFISHVKDEVVADIEARIAAWTFLPAGIYHFLLNGESMQILHYENGQKYEPHFDYFHDKANQELGGHRIATVLMYLSDVESGGETVFPNAEPKDDSWSDCAKNGYAGHPDSVLRTAASKSREFEAVYGKHRSKGSEDKLPMQSSLDEMVVFIRELISLTRLKTWEEGTCIKSLTQLQQRARMLLHQH</sequence>
<dbReference type="Gene3D" id="2.60.120.620">
    <property type="entry name" value="q2cbj1_9rhob like domain"/>
    <property type="match status" value="1"/>
</dbReference>
<evidence type="ECO:0000256" key="2">
    <source>
        <dbReference type="ARBA" id="ARBA00004648"/>
    </source>
</evidence>
<keyword evidence="7" id="KW-0408">Iron</keyword>
<dbReference type="GO" id="GO:0004656">
    <property type="term" value="F:procollagen-proline 4-dioxygenase activity"/>
    <property type="evidence" value="ECO:0007669"/>
    <property type="project" value="UniProtKB-EC"/>
</dbReference>
<organism evidence="11 12">
    <name type="scientific">Gossypium darwinii</name>
    <name type="common">Darwin's cotton</name>
    <name type="synonym">Gossypium barbadense var. darwinii</name>
    <dbReference type="NCBI Taxonomy" id="34276"/>
    <lineage>
        <taxon>Eukaryota</taxon>
        <taxon>Viridiplantae</taxon>
        <taxon>Streptophyta</taxon>
        <taxon>Embryophyta</taxon>
        <taxon>Tracheophyta</taxon>
        <taxon>Spermatophyta</taxon>
        <taxon>Magnoliopsida</taxon>
        <taxon>eudicotyledons</taxon>
        <taxon>Gunneridae</taxon>
        <taxon>Pentapetalae</taxon>
        <taxon>rosids</taxon>
        <taxon>malvids</taxon>
        <taxon>Malvales</taxon>
        <taxon>Malvaceae</taxon>
        <taxon>Malvoideae</taxon>
        <taxon>Gossypium</taxon>
    </lineage>
</organism>
<keyword evidence="3" id="KW-0479">Metal-binding</keyword>
<evidence type="ECO:0000256" key="5">
    <source>
        <dbReference type="ARBA" id="ARBA00022968"/>
    </source>
</evidence>
<evidence type="ECO:0000256" key="4">
    <source>
        <dbReference type="ARBA" id="ARBA00022964"/>
    </source>
</evidence>
<comment type="subcellular location">
    <subcellularLocation>
        <location evidence="2">Endoplasmic reticulum membrane</location>
        <topology evidence="2">Single-pass type II membrane protein</topology>
    </subcellularLocation>
</comment>
<keyword evidence="5" id="KW-0735">Signal-anchor</keyword>
<protein>
    <recommendedName>
        <fullName evidence="10">Fe2OG dioxygenase domain-containing protein</fullName>
    </recommendedName>
</protein>
<name>A0A5D2D4M9_GOSDA</name>
<feature type="chain" id="PRO_5022790949" description="Fe2OG dioxygenase domain-containing protein" evidence="9">
    <location>
        <begin position="23"/>
        <end position="280"/>
    </location>
</feature>
<dbReference type="PANTHER" id="PTHR10869:SF238">
    <property type="entry name" value="PROLYL 4-HYDROXYLASE 6-RELATED"/>
    <property type="match status" value="1"/>
</dbReference>
<keyword evidence="12" id="KW-1185">Reference proteome</keyword>
<keyword evidence="9" id="KW-0732">Signal</keyword>
<dbReference type="Proteomes" id="UP000323506">
    <property type="component" value="Chromosome D03"/>
</dbReference>